<accession>Q0CZT6</accession>
<dbReference type="PANTHER" id="PTHR34154:SF3">
    <property type="entry name" value="ALKALI-SENSITIVE LINKAGE PROTEIN 1"/>
    <property type="match status" value="1"/>
</dbReference>
<dbReference type="OrthoDB" id="5959761at2759"/>
<dbReference type="Pfam" id="PF11790">
    <property type="entry name" value="Glyco_hydro_cc"/>
    <property type="match status" value="1"/>
</dbReference>
<evidence type="ECO:0000313" key="2">
    <source>
        <dbReference type="EMBL" id="EAU39444.1"/>
    </source>
</evidence>
<dbReference type="InterPro" id="IPR017853">
    <property type="entry name" value="GH"/>
</dbReference>
<dbReference type="PANTHER" id="PTHR34154">
    <property type="entry name" value="ALKALI-SENSITIVE LINKAGE PROTEIN 1"/>
    <property type="match status" value="1"/>
</dbReference>
<dbReference type="OMA" id="WIEKIFW"/>
<dbReference type="VEuPathDB" id="FungiDB:ATEG_00798"/>
<feature type="domain" description="Asl1-like glycosyl hydrolase catalytic" evidence="1">
    <location>
        <begin position="66"/>
        <end position="279"/>
    </location>
</feature>
<dbReference type="Proteomes" id="UP000007963">
    <property type="component" value="Unassembled WGS sequence"/>
</dbReference>
<evidence type="ECO:0000313" key="3">
    <source>
        <dbReference type="Proteomes" id="UP000007963"/>
    </source>
</evidence>
<evidence type="ECO:0000259" key="1">
    <source>
        <dbReference type="Pfam" id="PF11790"/>
    </source>
</evidence>
<name>Q0CZT6_ASPTN</name>
<dbReference type="GeneID" id="4355559"/>
<organism evidence="2 3">
    <name type="scientific">Aspergillus terreus (strain NIH 2624 / FGSC A1156)</name>
    <dbReference type="NCBI Taxonomy" id="341663"/>
    <lineage>
        <taxon>Eukaryota</taxon>
        <taxon>Fungi</taxon>
        <taxon>Dikarya</taxon>
        <taxon>Ascomycota</taxon>
        <taxon>Pezizomycotina</taxon>
        <taxon>Eurotiomycetes</taxon>
        <taxon>Eurotiomycetidae</taxon>
        <taxon>Eurotiales</taxon>
        <taxon>Aspergillaceae</taxon>
        <taxon>Aspergillus</taxon>
        <taxon>Aspergillus subgen. Circumdati</taxon>
    </lineage>
</organism>
<dbReference type="InterPro" id="IPR024655">
    <property type="entry name" value="Asl1_glyco_hydro_catalytic"/>
</dbReference>
<dbReference type="Gene3D" id="3.20.20.80">
    <property type="entry name" value="Glycosidases"/>
    <property type="match status" value="1"/>
</dbReference>
<protein>
    <recommendedName>
        <fullName evidence="1">Asl1-like glycosyl hydrolase catalytic domain-containing protein</fullName>
    </recommendedName>
</protein>
<dbReference type="RefSeq" id="XP_001210884.1">
    <property type="nucleotide sequence ID" value="XM_001210884.1"/>
</dbReference>
<dbReference type="InterPro" id="IPR053183">
    <property type="entry name" value="ASL1"/>
</dbReference>
<reference evidence="3" key="1">
    <citation type="submission" date="2005-09" db="EMBL/GenBank/DDBJ databases">
        <title>Annotation of the Aspergillus terreus NIH2624 genome.</title>
        <authorList>
            <person name="Birren B.W."/>
            <person name="Lander E.S."/>
            <person name="Galagan J.E."/>
            <person name="Nusbaum C."/>
            <person name="Devon K."/>
            <person name="Henn M."/>
            <person name="Ma L.-J."/>
            <person name="Jaffe D.B."/>
            <person name="Butler J."/>
            <person name="Alvarez P."/>
            <person name="Gnerre S."/>
            <person name="Grabherr M."/>
            <person name="Kleber M."/>
            <person name="Mauceli E.W."/>
            <person name="Brockman W."/>
            <person name="Rounsley S."/>
            <person name="Young S.K."/>
            <person name="LaButti K."/>
            <person name="Pushparaj V."/>
            <person name="DeCaprio D."/>
            <person name="Crawford M."/>
            <person name="Koehrsen M."/>
            <person name="Engels R."/>
            <person name="Montgomery P."/>
            <person name="Pearson M."/>
            <person name="Howarth C."/>
            <person name="Larson L."/>
            <person name="Luoma S."/>
            <person name="White J."/>
            <person name="Alvarado L."/>
            <person name="Kodira C.D."/>
            <person name="Zeng Q."/>
            <person name="Oleary S."/>
            <person name="Yandava C."/>
            <person name="Denning D.W."/>
            <person name="Nierman W.C."/>
            <person name="Milne T."/>
            <person name="Madden K."/>
        </authorList>
    </citation>
    <scope>NUCLEOTIDE SEQUENCE [LARGE SCALE GENOMIC DNA]</scope>
    <source>
        <strain evidence="3">NIH 2624 / FGSC A1156</strain>
    </source>
</reference>
<gene>
    <name evidence="2" type="ORF">ATEG_00798</name>
</gene>
<proteinExistence type="predicted"/>
<dbReference type="HOGENOM" id="CLU_966371_0_0_1"/>
<dbReference type="SUPFAM" id="SSF51445">
    <property type="entry name" value="(Trans)glycosidases"/>
    <property type="match status" value="1"/>
</dbReference>
<dbReference type="AlphaFoldDB" id="Q0CZT6"/>
<dbReference type="EMBL" id="CH476594">
    <property type="protein sequence ID" value="EAU39444.1"/>
    <property type="molecule type" value="Genomic_DNA"/>
</dbReference>
<sequence length="288" mass="32305">MKFSSPTSLLPIAIYGILTAPRAAAKCSAGLVNIVFNGPAVGDKIGPGSHPDSQFFSWFSKMPAAKNWITFNEHEYEKKIPMLGDNEDAVLKAIKMVTSANPPEFLLTFNEPDWDYKTGKTKLTPQAAAELIEPLLNTTAKHTKFIAPVPAFQMSSWLPEFYEKCKCRDRFYAHSVHIYNHTINETKTAINTFHSKYNDKPLWITEIAPRQPNCDAPTSSVWAKSTEFMNEIFAWGQQTEWIEKIFWNSGNQIVLHCDTNVAASYLIDGNGNPTPLLAPFNNLTCSHT</sequence>